<sequence length="260" mass="30064">MSRYRDYLRFSIRICADRRDIIINQASNLLEQRSVFLPSLPGLYIGNKIVDFHWLPELYPNHTEQGLLKRAIKRGFDFIASLCAVIVLSPLLGFIALLVKLSSPGKVLYRQQRVTGKGRVFTMYKFRSMRSDMPENGDAHWTKKGDPRITPIGAFLRKTSIDELPQLFNVIGGSMSLIGPRPERSELVARFEKEIPGYRLRYNMKAGISGWAQVNGWRGDTSLERRIECDLYYIKNWGLFFDVKIILLTFFRGFLNKNAY</sequence>
<dbReference type="GO" id="GO:0047360">
    <property type="term" value="F:undecaprenyl-phosphate galactose phosphotransferase activity"/>
    <property type="evidence" value="ECO:0007669"/>
    <property type="project" value="UniProtKB-EC"/>
</dbReference>
<evidence type="ECO:0000256" key="2">
    <source>
        <dbReference type="ARBA" id="ARBA00006464"/>
    </source>
</evidence>
<dbReference type="Pfam" id="PF02397">
    <property type="entry name" value="Bac_transf"/>
    <property type="match status" value="1"/>
</dbReference>
<keyword evidence="4 7" id="KW-0812">Transmembrane</keyword>
<proteinExistence type="inferred from homology"/>
<accession>F4GLR5</accession>
<gene>
    <name evidence="9" type="ordered locus">Spico_1249</name>
</gene>
<dbReference type="InterPro" id="IPR003362">
    <property type="entry name" value="Bact_transf"/>
</dbReference>
<name>F4GLR5_PARC1</name>
<dbReference type="OrthoDB" id="9808602at2"/>
<dbReference type="KEGG" id="scc:Spico_1249"/>
<dbReference type="RefSeq" id="WP_013739854.1">
    <property type="nucleotide sequence ID" value="NC_015436.1"/>
</dbReference>
<feature type="domain" description="Bacterial sugar transferase" evidence="8">
    <location>
        <begin position="73"/>
        <end position="252"/>
    </location>
</feature>
<dbReference type="PANTHER" id="PTHR30576:SF0">
    <property type="entry name" value="UNDECAPRENYL-PHOSPHATE N-ACETYLGALACTOSAMINYL 1-PHOSPHATE TRANSFERASE-RELATED"/>
    <property type="match status" value="1"/>
</dbReference>
<evidence type="ECO:0000313" key="10">
    <source>
        <dbReference type="Proteomes" id="UP000007939"/>
    </source>
</evidence>
<evidence type="ECO:0000256" key="5">
    <source>
        <dbReference type="ARBA" id="ARBA00022989"/>
    </source>
</evidence>
<comment type="subcellular location">
    <subcellularLocation>
        <location evidence="1">Membrane</location>
        <topology evidence="1">Multi-pass membrane protein</topology>
    </subcellularLocation>
</comment>
<dbReference type="EMBL" id="CP002659">
    <property type="protein sequence ID" value="AEC02459.1"/>
    <property type="molecule type" value="Genomic_DNA"/>
</dbReference>
<reference evidence="9 10" key="2">
    <citation type="journal article" date="2012" name="Stand. Genomic Sci.">
        <title>Complete genome sequence of the termite hindgut bacterium Spirochaeta coccoides type strain (SPN1(T)), reclassification in the genus Sphaerochaeta as Sphaerochaeta coccoides comb. nov. and emendations of the family Spirochaetaceae and the genus Sphaerochaeta.</title>
        <authorList>
            <person name="Abt B."/>
            <person name="Han C."/>
            <person name="Scheuner C."/>
            <person name="Lu M."/>
            <person name="Lapidus A."/>
            <person name="Nolan M."/>
            <person name="Lucas S."/>
            <person name="Hammon N."/>
            <person name="Deshpande S."/>
            <person name="Cheng J.F."/>
            <person name="Tapia R."/>
            <person name="Goodwin L.A."/>
            <person name="Pitluck S."/>
            <person name="Liolios K."/>
            <person name="Pagani I."/>
            <person name="Ivanova N."/>
            <person name="Mavromatis K."/>
            <person name="Mikhailova N."/>
            <person name="Huntemann M."/>
            <person name="Pati A."/>
            <person name="Chen A."/>
            <person name="Palaniappan K."/>
            <person name="Land M."/>
            <person name="Hauser L."/>
            <person name="Brambilla E.M."/>
            <person name="Rohde M."/>
            <person name="Spring S."/>
            <person name="Gronow S."/>
            <person name="Goker M."/>
            <person name="Woyke T."/>
            <person name="Bristow J."/>
            <person name="Eisen J.A."/>
            <person name="Markowitz V."/>
            <person name="Hugenholtz P."/>
            <person name="Kyrpides N.C."/>
            <person name="Klenk H.P."/>
            <person name="Detter J.C."/>
        </authorList>
    </citation>
    <scope>NUCLEOTIDE SEQUENCE [LARGE SCALE GENOMIC DNA]</scope>
    <source>
        <strain evidence="10">ATCC BAA-1237 / DSM 17374 / SPN1</strain>
    </source>
</reference>
<evidence type="ECO:0000313" key="9">
    <source>
        <dbReference type="EMBL" id="AEC02459.1"/>
    </source>
</evidence>
<keyword evidence="5 7" id="KW-1133">Transmembrane helix</keyword>
<evidence type="ECO:0000256" key="3">
    <source>
        <dbReference type="ARBA" id="ARBA00022679"/>
    </source>
</evidence>
<dbReference type="NCBIfam" id="TIGR03025">
    <property type="entry name" value="EPS_sugtrans"/>
    <property type="match status" value="1"/>
</dbReference>
<evidence type="ECO:0000256" key="1">
    <source>
        <dbReference type="ARBA" id="ARBA00004141"/>
    </source>
</evidence>
<reference evidence="10" key="1">
    <citation type="submission" date="2011-04" db="EMBL/GenBank/DDBJ databases">
        <title>The complete genome of Spirochaeta coccoides DSM 17374.</title>
        <authorList>
            <person name="Lucas S."/>
            <person name="Copeland A."/>
            <person name="Lapidus A."/>
            <person name="Bruce D."/>
            <person name="Goodwin L."/>
            <person name="Pitluck S."/>
            <person name="Peters L."/>
            <person name="Kyrpides N."/>
            <person name="Mavromatis K."/>
            <person name="Pagani I."/>
            <person name="Ivanova N."/>
            <person name="Ovchinnikova G."/>
            <person name="Lu M."/>
            <person name="Detter J.C."/>
            <person name="Tapia R."/>
            <person name="Han C."/>
            <person name="Land M."/>
            <person name="Hauser L."/>
            <person name="Markowitz V."/>
            <person name="Cheng J.-F."/>
            <person name="Hugenholtz P."/>
            <person name="Woyke T."/>
            <person name="Wu D."/>
            <person name="Spring S."/>
            <person name="Schroeder M."/>
            <person name="Brambilla E."/>
            <person name="Klenk H.-P."/>
            <person name="Eisen J.A."/>
        </authorList>
    </citation>
    <scope>NUCLEOTIDE SEQUENCE [LARGE SCALE GENOMIC DNA]</scope>
    <source>
        <strain evidence="10">ATCC BAA-1237 / DSM 17374 / SPN1</strain>
    </source>
</reference>
<evidence type="ECO:0000259" key="8">
    <source>
        <dbReference type="Pfam" id="PF02397"/>
    </source>
</evidence>
<dbReference type="eggNOG" id="COG2148">
    <property type="taxonomic scope" value="Bacteria"/>
</dbReference>
<dbReference type="GO" id="GO:0016020">
    <property type="term" value="C:membrane"/>
    <property type="evidence" value="ECO:0007669"/>
    <property type="project" value="UniProtKB-SubCell"/>
</dbReference>
<dbReference type="PANTHER" id="PTHR30576">
    <property type="entry name" value="COLANIC BIOSYNTHESIS UDP-GLUCOSE LIPID CARRIER TRANSFERASE"/>
    <property type="match status" value="1"/>
</dbReference>
<keyword evidence="3 9" id="KW-0808">Transferase</keyword>
<protein>
    <submittedName>
        <fullName evidence="9">Undecaprenyl-phosphate galactose phosphotransferase</fullName>
        <ecNumber evidence="9">2.7.8.6</ecNumber>
    </submittedName>
</protein>
<evidence type="ECO:0000256" key="7">
    <source>
        <dbReference type="SAM" id="Phobius"/>
    </source>
</evidence>
<evidence type="ECO:0000256" key="6">
    <source>
        <dbReference type="ARBA" id="ARBA00023136"/>
    </source>
</evidence>
<feature type="transmembrane region" description="Helical" evidence="7">
    <location>
        <begin position="78"/>
        <end position="99"/>
    </location>
</feature>
<dbReference type="STRING" id="760011.Spico_1249"/>
<dbReference type="EC" id="2.7.8.6" evidence="9"/>
<dbReference type="Proteomes" id="UP000007939">
    <property type="component" value="Chromosome"/>
</dbReference>
<comment type="similarity">
    <text evidence="2">Belongs to the bacterial sugar transferase family.</text>
</comment>
<dbReference type="AlphaFoldDB" id="F4GLR5"/>
<organism evidence="9 10">
    <name type="scientific">Parasphaerochaeta coccoides (strain ATCC BAA-1237 / DSM 17374 / SPN1)</name>
    <name type="common">Sphaerochaeta coccoides</name>
    <dbReference type="NCBI Taxonomy" id="760011"/>
    <lineage>
        <taxon>Bacteria</taxon>
        <taxon>Pseudomonadati</taxon>
        <taxon>Spirochaetota</taxon>
        <taxon>Spirochaetia</taxon>
        <taxon>Spirochaetales</taxon>
        <taxon>Sphaerochaetaceae</taxon>
        <taxon>Parasphaerochaeta</taxon>
    </lineage>
</organism>
<keyword evidence="6 7" id="KW-0472">Membrane</keyword>
<dbReference type="InterPro" id="IPR017475">
    <property type="entry name" value="EPS_sugar_tfrase"/>
</dbReference>
<evidence type="ECO:0000256" key="4">
    <source>
        <dbReference type="ARBA" id="ARBA00022692"/>
    </source>
</evidence>
<keyword evidence="10" id="KW-1185">Reference proteome</keyword>
<dbReference type="HOGENOM" id="CLU_024920_1_2_12"/>